<dbReference type="Gene3D" id="3.40.50.720">
    <property type="entry name" value="NAD(P)-binding Rossmann-like Domain"/>
    <property type="match status" value="1"/>
</dbReference>
<dbReference type="SUPFAM" id="SSF48179">
    <property type="entry name" value="6-phosphogluconate dehydrogenase C-terminal domain-like"/>
    <property type="match status" value="1"/>
</dbReference>
<evidence type="ECO:0000259" key="11">
    <source>
        <dbReference type="Pfam" id="PF02558"/>
    </source>
</evidence>
<dbReference type="Gene3D" id="1.10.1040.10">
    <property type="entry name" value="N-(1-d-carboxylethyl)-l-norvaline Dehydrogenase, domain 2"/>
    <property type="match status" value="1"/>
</dbReference>
<evidence type="ECO:0000256" key="7">
    <source>
        <dbReference type="ARBA" id="ARBA00032024"/>
    </source>
</evidence>
<dbReference type="PANTHER" id="PTHR43765">
    <property type="entry name" value="2-DEHYDROPANTOATE 2-REDUCTASE-RELATED"/>
    <property type="match status" value="1"/>
</dbReference>
<comment type="pathway">
    <text evidence="1 10">Cofactor biosynthesis; coenzyme A biosynthesis.</text>
</comment>
<feature type="domain" description="Ketopantoate reductase C-terminal" evidence="12">
    <location>
        <begin position="173"/>
        <end position="290"/>
    </location>
</feature>
<dbReference type="GeneID" id="14652690"/>
<accession>M1XKE9</accession>
<dbReference type="GO" id="GO:0050661">
    <property type="term" value="F:NADP binding"/>
    <property type="evidence" value="ECO:0007669"/>
    <property type="project" value="TreeGrafter"/>
</dbReference>
<name>M1XKE9_NATM8</name>
<evidence type="ECO:0000313" key="13">
    <source>
        <dbReference type="EMBL" id="CCQ35769.1"/>
    </source>
</evidence>
<evidence type="ECO:0000313" key="14">
    <source>
        <dbReference type="Proteomes" id="UP000011867"/>
    </source>
</evidence>
<comment type="function">
    <text evidence="10">Catalyzes the NADPH-dependent reduction of ketopantoate into pantoic acid.</text>
</comment>
<comment type="similarity">
    <text evidence="2 10">Belongs to the ketopantoate reductase family.</text>
</comment>
<evidence type="ECO:0000256" key="8">
    <source>
        <dbReference type="ARBA" id="ARBA00047506"/>
    </source>
</evidence>
<evidence type="ECO:0000256" key="3">
    <source>
        <dbReference type="ARBA" id="ARBA00013014"/>
    </source>
</evidence>
<evidence type="ECO:0000256" key="6">
    <source>
        <dbReference type="ARBA" id="ARBA00023002"/>
    </source>
</evidence>
<dbReference type="InterPro" id="IPR013328">
    <property type="entry name" value="6PGD_dom2"/>
</dbReference>
<evidence type="ECO:0000256" key="1">
    <source>
        <dbReference type="ARBA" id="ARBA00004724"/>
    </source>
</evidence>
<dbReference type="InterPro" id="IPR013752">
    <property type="entry name" value="KPA_reductase"/>
</dbReference>
<dbReference type="InterPro" id="IPR003710">
    <property type="entry name" value="ApbA"/>
</dbReference>
<protein>
    <recommendedName>
        <fullName evidence="3 10">2-dehydropantoate 2-reductase</fullName>
        <ecNumber evidence="3 10">1.1.1.169</ecNumber>
    </recommendedName>
    <alternativeName>
        <fullName evidence="7 10">Ketopantoate reductase</fullName>
    </alternativeName>
</protein>
<proteinExistence type="inferred from homology"/>
<dbReference type="GO" id="GO:0015937">
    <property type="term" value="P:coenzyme A biosynthetic process"/>
    <property type="evidence" value="ECO:0007669"/>
    <property type="project" value="UniProtKB-UniPathway"/>
</dbReference>
<dbReference type="SUPFAM" id="SSF51735">
    <property type="entry name" value="NAD(P)-binding Rossmann-fold domains"/>
    <property type="match status" value="1"/>
</dbReference>
<evidence type="ECO:0000256" key="4">
    <source>
        <dbReference type="ARBA" id="ARBA00022857"/>
    </source>
</evidence>
<dbReference type="STRING" id="268739.Nmlp_1570"/>
<keyword evidence="14" id="KW-1185">Reference proteome</keyword>
<comment type="catalytic activity">
    <reaction evidence="8">
        <text>(R)-pantoate + NADP(+) = 2-dehydropantoate + NADPH + H(+)</text>
        <dbReference type="Rhea" id="RHEA:16233"/>
        <dbReference type="ChEBI" id="CHEBI:11561"/>
        <dbReference type="ChEBI" id="CHEBI:15378"/>
        <dbReference type="ChEBI" id="CHEBI:15980"/>
        <dbReference type="ChEBI" id="CHEBI:57783"/>
        <dbReference type="ChEBI" id="CHEBI:58349"/>
        <dbReference type="EC" id="1.1.1.169"/>
    </reaction>
    <physiologicalReaction direction="right-to-left" evidence="8">
        <dbReference type="Rhea" id="RHEA:16235"/>
    </physiologicalReaction>
</comment>
<dbReference type="Pfam" id="PF02558">
    <property type="entry name" value="ApbA"/>
    <property type="match status" value="1"/>
</dbReference>
<dbReference type="eggNOG" id="arCOG04139">
    <property type="taxonomic scope" value="Archaea"/>
</dbReference>
<dbReference type="InterPro" id="IPR008927">
    <property type="entry name" value="6-PGluconate_DH-like_C_sf"/>
</dbReference>
<dbReference type="PANTHER" id="PTHR43765:SF2">
    <property type="entry name" value="2-DEHYDROPANTOATE 2-REDUCTASE"/>
    <property type="match status" value="1"/>
</dbReference>
<organism evidence="13 14">
    <name type="scientific">Natronomonas moolapensis (strain DSM 18674 / CECT 7526 / JCM 14361 / 8.8.11)</name>
    <dbReference type="NCBI Taxonomy" id="268739"/>
    <lineage>
        <taxon>Archaea</taxon>
        <taxon>Methanobacteriati</taxon>
        <taxon>Methanobacteriota</taxon>
        <taxon>Stenosarchaea group</taxon>
        <taxon>Halobacteria</taxon>
        <taxon>Halobacteriales</taxon>
        <taxon>Natronomonadaceae</taxon>
        <taxon>Natronomonas</taxon>
    </lineage>
</organism>
<sequence length="298" mass="30217">MDVLVFGAGSLGSLLGGLLAREHEVTLVGRDPHMRAIDEGGLHITGDAEATVRPTARLDAPESAELAVVCVKSFDTGAAATALADCALDACLSVQNGMGNEAVLADRLECPVLAGTCTYGAVRPEPGTVRCTGIGELTIGPPEGGTSALVERVGQVFEAASVATAVVDDMPARLVEKLAVNAGINATTALARLENGAVIGGDAGALAGAAAREAAAVARAEGIDLSDRAAERALESVAADTAANTSSMHQDLLAGRRTEVDAINGYVVGRADELGVDAPVNRTFARLLRAWEAGQGLR</sequence>
<evidence type="ECO:0000259" key="12">
    <source>
        <dbReference type="Pfam" id="PF08546"/>
    </source>
</evidence>
<comment type="catalytic activity">
    <reaction evidence="9">
        <text>(R)-pantoate + NAD(+) = 2-dehydropantoate + NADH + H(+)</text>
        <dbReference type="Rhea" id="RHEA:61292"/>
        <dbReference type="ChEBI" id="CHEBI:11561"/>
        <dbReference type="ChEBI" id="CHEBI:15378"/>
        <dbReference type="ChEBI" id="CHEBI:15980"/>
        <dbReference type="ChEBI" id="CHEBI:57540"/>
        <dbReference type="ChEBI" id="CHEBI:57945"/>
    </reaction>
    <physiologicalReaction direction="right-to-left" evidence="9">
        <dbReference type="Rhea" id="RHEA:61294"/>
    </physiologicalReaction>
</comment>
<dbReference type="Proteomes" id="UP000011867">
    <property type="component" value="Chromosome"/>
</dbReference>
<evidence type="ECO:0000256" key="10">
    <source>
        <dbReference type="RuleBase" id="RU362068"/>
    </source>
</evidence>
<dbReference type="EC" id="1.1.1.169" evidence="3 10"/>
<keyword evidence="5 10" id="KW-0173">Coenzyme A biosynthesis</keyword>
<dbReference type="AlphaFoldDB" id="M1XKE9"/>
<evidence type="ECO:0000256" key="2">
    <source>
        <dbReference type="ARBA" id="ARBA00007870"/>
    </source>
</evidence>
<dbReference type="RefSeq" id="WP_015408612.1">
    <property type="nucleotide sequence ID" value="NC_020388.1"/>
</dbReference>
<keyword evidence="4 10" id="KW-0521">NADP</keyword>
<dbReference type="GO" id="GO:0015940">
    <property type="term" value="P:pantothenate biosynthetic process"/>
    <property type="evidence" value="ECO:0007669"/>
    <property type="project" value="InterPro"/>
</dbReference>
<gene>
    <name evidence="13" type="primary">panE</name>
    <name evidence="13" type="ordered locus">Nmlp_1570</name>
</gene>
<feature type="domain" description="Ketopantoate reductase N-terminal" evidence="11">
    <location>
        <begin position="3"/>
        <end position="143"/>
    </location>
</feature>
<dbReference type="HOGENOM" id="CLU_031468_0_0_2"/>
<dbReference type="EMBL" id="HF582854">
    <property type="protein sequence ID" value="CCQ35769.1"/>
    <property type="molecule type" value="Genomic_DNA"/>
</dbReference>
<dbReference type="GO" id="GO:0008677">
    <property type="term" value="F:2-dehydropantoate 2-reductase activity"/>
    <property type="evidence" value="ECO:0007669"/>
    <property type="project" value="UniProtKB-EC"/>
</dbReference>
<dbReference type="InterPro" id="IPR050838">
    <property type="entry name" value="Ketopantoate_reductase"/>
</dbReference>
<dbReference type="InterPro" id="IPR013332">
    <property type="entry name" value="KPR_N"/>
</dbReference>
<dbReference type="UniPathway" id="UPA00241"/>
<dbReference type="InterPro" id="IPR036291">
    <property type="entry name" value="NAD(P)-bd_dom_sf"/>
</dbReference>
<reference evidence="13 14" key="1">
    <citation type="journal article" date="2013" name="Genome Announc.">
        <title>Genome of the haloarchaeon Natronomonas moolapensis, a neutrophilic member of a previously haloalkaliphilic genus.</title>
        <authorList>
            <person name="Dyall-Smith M.L."/>
            <person name="Pfeiffer F."/>
            <person name="Oberwinkler T."/>
            <person name="Klee K."/>
            <person name="Rampp M."/>
            <person name="Palm P."/>
            <person name="Gross K."/>
            <person name="Schuster S.C."/>
            <person name="Oesterhelt D."/>
        </authorList>
    </citation>
    <scope>NUCLEOTIDE SEQUENCE [LARGE SCALE GENOMIC DNA]</scope>
    <source>
        <strain evidence="14">DSM 18674 / JCM 14361 / 8.8.11</strain>
    </source>
</reference>
<evidence type="ECO:0000256" key="5">
    <source>
        <dbReference type="ARBA" id="ARBA00022993"/>
    </source>
</evidence>
<dbReference type="OrthoDB" id="201845at2157"/>
<dbReference type="NCBIfam" id="TIGR00745">
    <property type="entry name" value="apbA_panE"/>
    <property type="match status" value="1"/>
</dbReference>
<dbReference type="KEGG" id="nmo:Nmlp_1570"/>
<dbReference type="Pfam" id="PF08546">
    <property type="entry name" value="ApbA_C"/>
    <property type="match status" value="1"/>
</dbReference>
<keyword evidence="6 10" id="KW-0560">Oxidoreductase</keyword>
<dbReference type="GO" id="GO:0005737">
    <property type="term" value="C:cytoplasm"/>
    <property type="evidence" value="ECO:0007669"/>
    <property type="project" value="TreeGrafter"/>
</dbReference>
<evidence type="ECO:0000256" key="9">
    <source>
        <dbReference type="ARBA" id="ARBA00048196"/>
    </source>
</evidence>